<dbReference type="SMART" id="SM00382">
    <property type="entry name" value="AAA"/>
    <property type="match status" value="1"/>
</dbReference>
<dbReference type="FunFam" id="3.30.230.10:FF:000010">
    <property type="entry name" value="Lon protease"/>
    <property type="match status" value="1"/>
</dbReference>
<protein>
    <recommendedName>
        <fullName evidence="10 11">Lon protease</fullName>
        <ecNumber evidence="10 11">3.4.21.53</ecNumber>
    </recommendedName>
    <alternativeName>
        <fullName evidence="10">ATP-dependent protease La</fullName>
    </alternativeName>
</protein>
<dbReference type="PROSITE" id="PS51787">
    <property type="entry name" value="LON_N"/>
    <property type="match status" value="1"/>
</dbReference>
<dbReference type="GO" id="GO:0005737">
    <property type="term" value="C:cytoplasm"/>
    <property type="evidence" value="ECO:0007669"/>
    <property type="project" value="UniProtKB-SubCell"/>
</dbReference>
<keyword evidence="2 10" id="KW-0963">Cytoplasm</keyword>
<dbReference type="InterPro" id="IPR004815">
    <property type="entry name" value="Lon_bac/euk-typ"/>
</dbReference>
<evidence type="ECO:0000256" key="11">
    <source>
        <dbReference type="PIRNR" id="PIRNR001174"/>
    </source>
</evidence>
<comment type="similarity">
    <text evidence="10 11 14 15">Belongs to the peptidase S16 family.</text>
</comment>
<sequence>MSASQTLPSEPIDLPLLPLRDVVVFPHMVIPLFVGRPRSIKALEVAMESGKSIMLVAQKSAGKDDPTPEDVYEIGCVASILQMLKLPDGTVKVLVEGTQRARIDTIDDAETHFVCQVTPVELDPAQSSETEALRRAIVAQFEQYVKLNKKIPPEILTSLAGIDDAGRLADTIAAHLPLKLEQKQTMLEILGTSERLEGLLTQLETEIDILQVEKRIRGRVKKQMEKSQRDYYLNEQVKAIQKELGEGEEGADIEELEKKIIAAHMPKDARKKADAELKKLKLMSPMSAEATVVRNYIDTLINLPWKKKSKINNSISNAEKVLDDDHYGLEKVKERIVEYLAVQQRVDKVKAPILCLVGPPGVGKTSLGQSIARATNRKFVRMALGGVRDEAEIRGHRRTYIGSMPGKIVQNMSKVGVRNPLFLLDEIDKLGMDFRGDPASALLEVLDPEQNHTFQDHYIEVDFDLSDVMFVATSNTLNIPPALLDRMEVIRLSGYTEDEKIHIARDHLLPKLMKNNGVKESELVVDDSALRDIVRYYTREAGVRALEREVGKICRKVVKEYLAQADKAKVEGKSASQAEPVKVDADNLSKYLGVRRYTFGMAEKENQIGQVTGLAWTEVGGDLLTIEVADMPGKGVIQRTGSLGDVMKESVEAARTVVRSRARRLGFADSVFEKHDMHVHVPEGATPKDGPSAGIAITTAMVSALSRIPVRADVAMTGEITLRGEVLPIGGLKEKLLAAHRGGIKTVLIPEENVKDLADIPDNVKNHLEIVPVRWIDKVLELALERQPEPLSEEEVVKEPLVAKAAENAAPGDPVFKH</sequence>
<comment type="induction">
    <text evidence="10">By heat shock.</text>
</comment>
<evidence type="ECO:0000256" key="14">
    <source>
        <dbReference type="PROSITE-ProRule" id="PRU01122"/>
    </source>
</evidence>
<dbReference type="InterPro" id="IPR054594">
    <property type="entry name" value="Lon_lid"/>
</dbReference>
<keyword evidence="4 10" id="KW-0547">Nucleotide-binding</keyword>
<dbReference type="SMART" id="SM00464">
    <property type="entry name" value="LON"/>
    <property type="match status" value="1"/>
</dbReference>
<dbReference type="PANTHER" id="PTHR10046">
    <property type="entry name" value="ATP DEPENDENT LON PROTEASE FAMILY MEMBER"/>
    <property type="match status" value="1"/>
</dbReference>
<dbReference type="GO" id="GO:0005524">
    <property type="term" value="F:ATP binding"/>
    <property type="evidence" value="ECO:0007669"/>
    <property type="project" value="UniProtKB-UniRule"/>
</dbReference>
<evidence type="ECO:0000256" key="1">
    <source>
        <dbReference type="ARBA" id="ARBA00004496"/>
    </source>
</evidence>
<dbReference type="InterPro" id="IPR027417">
    <property type="entry name" value="P-loop_NTPase"/>
</dbReference>
<dbReference type="Gene3D" id="1.20.58.1480">
    <property type="match status" value="1"/>
</dbReference>
<dbReference type="NCBIfam" id="NF008053">
    <property type="entry name" value="PRK10787.1"/>
    <property type="match status" value="1"/>
</dbReference>
<evidence type="ECO:0000256" key="10">
    <source>
        <dbReference type="HAMAP-Rule" id="MF_01973"/>
    </source>
</evidence>
<dbReference type="GO" id="GO:0016887">
    <property type="term" value="F:ATP hydrolysis activity"/>
    <property type="evidence" value="ECO:0007669"/>
    <property type="project" value="UniProtKB-UniRule"/>
</dbReference>
<evidence type="ECO:0000256" key="4">
    <source>
        <dbReference type="ARBA" id="ARBA00022741"/>
    </source>
</evidence>
<evidence type="ECO:0000256" key="13">
    <source>
        <dbReference type="PIRSR" id="PIRSR001174-2"/>
    </source>
</evidence>
<evidence type="ECO:0000256" key="9">
    <source>
        <dbReference type="ARBA" id="ARBA00050665"/>
    </source>
</evidence>
<dbReference type="NCBIfam" id="TIGR00763">
    <property type="entry name" value="lon"/>
    <property type="match status" value="1"/>
</dbReference>
<dbReference type="GO" id="GO:0004176">
    <property type="term" value="F:ATP-dependent peptidase activity"/>
    <property type="evidence" value="ECO:0007669"/>
    <property type="project" value="UniProtKB-UniRule"/>
</dbReference>
<dbReference type="SUPFAM" id="SSF54211">
    <property type="entry name" value="Ribosomal protein S5 domain 2-like"/>
    <property type="match status" value="1"/>
</dbReference>
<evidence type="ECO:0000256" key="7">
    <source>
        <dbReference type="ARBA" id="ARBA00022840"/>
    </source>
</evidence>
<dbReference type="PROSITE" id="PS51786">
    <property type="entry name" value="LON_PROTEOLYTIC"/>
    <property type="match status" value="1"/>
</dbReference>
<evidence type="ECO:0000256" key="2">
    <source>
        <dbReference type="ARBA" id="ARBA00022490"/>
    </source>
</evidence>
<dbReference type="GO" id="GO:0006515">
    <property type="term" value="P:protein quality control for misfolded or incompletely synthesized proteins"/>
    <property type="evidence" value="ECO:0007669"/>
    <property type="project" value="UniProtKB-UniRule"/>
</dbReference>
<feature type="active site" evidence="10 12">
    <location>
        <position position="692"/>
    </location>
</feature>
<comment type="caution">
    <text evidence="18">The sequence shown here is derived from an EMBL/GenBank/DDBJ whole genome shotgun (WGS) entry which is preliminary data.</text>
</comment>
<dbReference type="Gene3D" id="1.20.5.5270">
    <property type="match status" value="1"/>
</dbReference>
<dbReference type="InterPro" id="IPR008268">
    <property type="entry name" value="Peptidase_S16_AS"/>
</dbReference>
<dbReference type="Gene3D" id="1.10.8.60">
    <property type="match status" value="1"/>
</dbReference>
<dbReference type="Pfam" id="PF00004">
    <property type="entry name" value="AAA"/>
    <property type="match status" value="1"/>
</dbReference>
<feature type="domain" description="Lon proteolytic" evidence="16">
    <location>
        <begin position="605"/>
        <end position="786"/>
    </location>
</feature>
<evidence type="ECO:0000256" key="5">
    <source>
        <dbReference type="ARBA" id="ARBA00022801"/>
    </source>
</evidence>
<dbReference type="EMBL" id="NEVQ01000013">
    <property type="protein sequence ID" value="OZI56714.1"/>
    <property type="molecule type" value="Genomic_DNA"/>
</dbReference>
<feature type="binding site" evidence="10 13">
    <location>
        <begin position="358"/>
        <end position="365"/>
    </location>
    <ligand>
        <name>ATP</name>
        <dbReference type="ChEBI" id="CHEBI:30616"/>
    </ligand>
</feature>
<organism evidence="18 19">
    <name type="scientific">Bordetella genomosp. 4</name>
    <dbReference type="NCBI Taxonomy" id="463044"/>
    <lineage>
        <taxon>Bacteria</taxon>
        <taxon>Pseudomonadati</taxon>
        <taxon>Pseudomonadota</taxon>
        <taxon>Betaproteobacteria</taxon>
        <taxon>Burkholderiales</taxon>
        <taxon>Alcaligenaceae</taxon>
        <taxon>Bordetella</taxon>
    </lineage>
</organism>
<dbReference type="PROSITE" id="PS01046">
    <property type="entry name" value="LON_SER"/>
    <property type="match status" value="1"/>
</dbReference>
<evidence type="ECO:0000313" key="19">
    <source>
        <dbReference type="Proteomes" id="UP000216885"/>
    </source>
</evidence>
<dbReference type="PIRSF" id="PIRSF001174">
    <property type="entry name" value="Lon_proteas"/>
    <property type="match status" value="1"/>
</dbReference>
<dbReference type="SUPFAM" id="SSF52540">
    <property type="entry name" value="P-loop containing nucleoside triphosphate hydrolases"/>
    <property type="match status" value="1"/>
</dbReference>
<dbReference type="InterPro" id="IPR027065">
    <property type="entry name" value="Lon_Prtase"/>
</dbReference>
<comment type="subcellular location">
    <subcellularLocation>
        <location evidence="1 10 11">Cytoplasm</location>
    </subcellularLocation>
</comment>
<comment type="function">
    <text evidence="10">ATP-dependent serine protease that mediates the selective degradation of mutant and abnormal proteins as well as certain short-lived regulatory proteins. Required for cellular homeostasis and for survival from DNA damage and developmental changes induced by stress. Degrades polypeptides processively to yield small peptide fragments that are 5 to 10 amino acids long. Binds to DNA in a double-stranded, site-specific manner.</text>
</comment>
<dbReference type="Pfam" id="PF05362">
    <property type="entry name" value="Lon_C"/>
    <property type="match status" value="1"/>
</dbReference>
<keyword evidence="19" id="KW-1185">Reference proteome</keyword>
<dbReference type="Gene3D" id="3.30.230.10">
    <property type="match status" value="1"/>
</dbReference>
<dbReference type="HAMAP" id="MF_01973">
    <property type="entry name" value="lon_bact"/>
    <property type="match status" value="1"/>
</dbReference>
<dbReference type="RefSeq" id="WP_094838235.1">
    <property type="nucleotide sequence ID" value="NZ_NEVQ01000013.1"/>
</dbReference>
<evidence type="ECO:0000256" key="6">
    <source>
        <dbReference type="ARBA" id="ARBA00022825"/>
    </source>
</evidence>
<keyword evidence="3 10" id="KW-0645">Protease</keyword>
<feature type="active site" evidence="10 12">
    <location>
        <position position="735"/>
    </location>
</feature>
<dbReference type="InterPro" id="IPR015947">
    <property type="entry name" value="PUA-like_sf"/>
</dbReference>
<dbReference type="InterPro" id="IPR003959">
    <property type="entry name" value="ATPase_AAA_core"/>
</dbReference>
<dbReference type="InterPro" id="IPR046336">
    <property type="entry name" value="Lon_prtase_N_sf"/>
</dbReference>
<dbReference type="InterPro" id="IPR003593">
    <property type="entry name" value="AAA+_ATPase"/>
</dbReference>
<dbReference type="CDD" id="cd19500">
    <property type="entry name" value="RecA-like_Lon"/>
    <property type="match status" value="1"/>
</dbReference>
<dbReference type="Gene3D" id="3.40.50.300">
    <property type="entry name" value="P-loop containing nucleotide triphosphate hydrolases"/>
    <property type="match status" value="1"/>
</dbReference>
<dbReference type="Proteomes" id="UP000216885">
    <property type="component" value="Unassembled WGS sequence"/>
</dbReference>
<dbReference type="InterPro" id="IPR027543">
    <property type="entry name" value="Lon_bac"/>
</dbReference>
<dbReference type="InterPro" id="IPR020568">
    <property type="entry name" value="Ribosomal_Su5_D2-typ_SF"/>
</dbReference>
<dbReference type="InterPro" id="IPR008269">
    <property type="entry name" value="Lon_proteolytic"/>
</dbReference>
<dbReference type="GO" id="GO:0043565">
    <property type="term" value="F:sequence-specific DNA binding"/>
    <property type="evidence" value="ECO:0007669"/>
    <property type="project" value="UniProtKB-UniRule"/>
</dbReference>
<dbReference type="FunFam" id="1.20.58.1480:FF:000001">
    <property type="entry name" value="Lon protease"/>
    <property type="match status" value="1"/>
</dbReference>
<gene>
    <name evidence="10" type="primary">lon</name>
    <name evidence="18" type="ORF">CAL20_15035</name>
</gene>
<evidence type="ECO:0000256" key="12">
    <source>
        <dbReference type="PIRSR" id="PIRSR001174-1"/>
    </source>
</evidence>
<dbReference type="EC" id="3.4.21.53" evidence="10 11"/>
<keyword evidence="8 10" id="KW-0346">Stress response</keyword>
<dbReference type="InterPro" id="IPR003111">
    <property type="entry name" value="Lon_prtase_N"/>
</dbReference>
<dbReference type="FunFam" id="1.20.5.5270:FF:000002">
    <property type="entry name" value="Lon protease homolog"/>
    <property type="match status" value="1"/>
</dbReference>
<accession>A0A261U430</accession>
<dbReference type="Pfam" id="PF22667">
    <property type="entry name" value="Lon_lid"/>
    <property type="match status" value="1"/>
</dbReference>
<dbReference type="GO" id="GO:0004252">
    <property type="term" value="F:serine-type endopeptidase activity"/>
    <property type="evidence" value="ECO:0007669"/>
    <property type="project" value="UniProtKB-UniRule"/>
</dbReference>
<evidence type="ECO:0000256" key="15">
    <source>
        <dbReference type="RuleBase" id="RU000591"/>
    </source>
</evidence>
<dbReference type="SUPFAM" id="SSF88697">
    <property type="entry name" value="PUA domain-like"/>
    <property type="match status" value="1"/>
</dbReference>
<evidence type="ECO:0000313" key="18">
    <source>
        <dbReference type="EMBL" id="OZI56714.1"/>
    </source>
</evidence>
<dbReference type="Gene3D" id="2.30.130.40">
    <property type="entry name" value="LON domain-like"/>
    <property type="match status" value="1"/>
</dbReference>
<comment type="subunit">
    <text evidence="10 11">Homohexamer. Organized in a ring with a central cavity.</text>
</comment>
<reference evidence="18 19" key="1">
    <citation type="submission" date="2017-05" db="EMBL/GenBank/DDBJ databases">
        <title>Complete and WGS of Bordetella genogroups.</title>
        <authorList>
            <person name="Spilker T."/>
            <person name="LiPuma J."/>
        </authorList>
    </citation>
    <scope>NUCLEOTIDE SEQUENCE [LARGE SCALE GENOMIC DNA]</scope>
    <source>
        <strain evidence="18 19">AU9919</strain>
    </source>
</reference>
<dbReference type="PRINTS" id="PR00830">
    <property type="entry name" value="ENDOLAPTASE"/>
</dbReference>
<evidence type="ECO:0000259" key="16">
    <source>
        <dbReference type="PROSITE" id="PS51786"/>
    </source>
</evidence>
<dbReference type="GO" id="GO:0034605">
    <property type="term" value="P:cellular response to heat"/>
    <property type="evidence" value="ECO:0007669"/>
    <property type="project" value="UniProtKB-UniRule"/>
</dbReference>
<dbReference type="AlphaFoldDB" id="A0A261U430"/>
<dbReference type="InterPro" id="IPR014721">
    <property type="entry name" value="Ribsml_uS5_D2-typ_fold_subgr"/>
</dbReference>
<dbReference type="FunFam" id="3.40.50.300:FF:000021">
    <property type="entry name" value="Lon protease homolog"/>
    <property type="match status" value="1"/>
</dbReference>
<feature type="domain" description="Lon N-terminal" evidence="17">
    <location>
        <begin position="14"/>
        <end position="207"/>
    </location>
</feature>
<evidence type="ECO:0000256" key="3">
    <source>
        <dbReference type="ARBA" id="ARBA00022670"/>
    </source>
</evidence>
<keyword evidence="7 10" id="KW-0067">ATP-binding</keyword>
<evidence type="ECO:0000256" key="8">
    <source>
        <dbReference type="ARBA" id="ARBA00023016"/>
    </source>
</evidence>
<dbReference type="Pfam" id="PF02190">
    <property type="entry name" value="LON_substr_bdg"/>
    <property type="match status" value="1"/>
</dbReference>
<comment type="catalytic activity">
    <reaction evidence="9 10 11 14">
        <text>Hydrolysis of proteins in presence of ATP.</text>
        <dbReference type="EC" id="3.4.21.53"/>
    </reaction>
</comment>
<proteinExistence type="evidence at transcript level"/>
<evidence type="ECO:0000259" key="17">
    <source>
        <dbReference type="PROSITE" id="PS51787"/>
    </source>
</evidence>
<keyword evidence="5 10" id="KW-0378">Hydrolase</keyword>
<name>A0A261U430_9BORD</name>
<keyword evidence="6 10" id="KW-0720">Serine protease</keyword>